<organism evidence="1 2">
    <name type="scientific">Mariniradius sediminis</name>
    <dbReference type="NCBI Taxonomy" id="2909237"/>
    <lineage>
        <taxon>Bacteria</taxon>
        <taxon>Pseudomonadati</taxon>
        <taxon>Bacteroidota</taxon>
        <taxon>Cytophagia</taxon>
        <taxon>Cytophagales</taxon>
        <taxon>Cyclobacteriaceae</taxon>
        <taxon>Mariniradius</taxon>
    </lineage>
</organism>
<dbReference type="Gene3D" id="1.20.890.30">
    <property type="entry name" value="VCA0319-like"/>
    <property type="match status" value="1"/>
</dbReference>
<evidence type="ECO:0000313" key="1">
    <source>
        <dbReference type="EMBL" id="MCF1749788.1"/>
    </source>
</evidence>
<name>A0ABS9BP06_9BACT</name>
<sequence>MRWSFDLYPYVVRFGNIGPELMKSVKNVFNKYLVLASKKDQEKFFSTVFRNPKPNQKLIDAAKRFKLREMIREKGELGE</sequence>
<reference evidence="1 2" key="1">
    <citation type="submission" date="2022-01" db="EMBL/GenBank/DDBJ databases">
        <title>Mariniradius saccharolyticus sp. nov., isolated from sediment of a river.</title>
        <authorList>
            <person name="Liu H."/>
        </authorList>
    </citation>
    <scope>NUCLEOTIDE SEQUENCE [LARGE SCALE GENOMIC DNA]</scope>
    <source>
        <strain evidence="1 2">RY-2</strain>
    </source>
</reference>
<dbReference type="EMBL" id="JAKEVZ010000001">
    <property type="protein sequence ID" value="MCF1749788.1"/>
    <property type="molecule type" value="Genomic_DNA"/>
</dbReference>
<dbReference type="Proteomes" id="UP001201449">
    <property type="component" value="Unassembled WGS sequence"/>
</dbReference>
<comment type="caution">
    <text evidence="1">The sequence shown here is derived from an EMBL/GenBank/DDBJ whole genome shotgun (WGS) entry which is preliminary data.</text>
</comment>
<evidence type="ECO:0000313" key="2">
    <source>
        <dbReference type="Proteomes" id="UP001201449"/>
    </source>
</evidence>
<keyword evidence="2" id="KW-1185">Reference proteome</keyword>
<accession>A0ABS9BP06</accession>
<protein>
    <submittedName>
        <fullName evidence="1">Uncharacterized protein</fullName>
    </submittedName>
</protein>
<gene>
    <name evidence="1" type="ORF">L0U89_01790</name>
</gene>
<proteinExistence type="predicted"/>